<dbReference type="Proteomes" id="UP001176940">
    <property type="component" value="Unassembled WGS sequence"/>
</dbReference>
<evidence type="ECO:0000259" key="6">
    <source>
        <dbReference type="PROSITE" id="PS50882"/>
    </source>
</evidence>
<evidence type="ECO:0000256" key="1">
    <source>
        <dbReference type="ARBA" id="ARBA00022801"/>
    </source>
</evidence>
<keyword evidence="2" id="KW-0547">Nucleotide-binding</keyword>
<reference evidence="7" key="1">
    <citation type="submission" date="2023-07" db="EMBL/GenBank/DDBJ databases">
        <authorList>
            <person name="Stuckert A."/>
        </authorList>
    </citation>
    <scope>NUCLEOTIDE SEQUENCE</scope>
</reference>
<dbReference type="PANTHER" id="PTHR12357:SF3">
    <property type="entry name" value="YTH DOMAIN-CONTAINING PROTEIN 1"/>
    <property type="match status" value="1"/>
</dbReference>
<evidence type="ECO:0000313" key="8">
    <source>
        <dbReference type="Proteomes" id="UP001176940"/>
    </source>
</evidence>
<dbReference type="InterPro" id="IPR059023">
    <property type="entry name" value="RNA_hel_CTD"/>
</dbReference>
<feature type="domain" description="YTH" evidence="6">
    <location>
        <begin position="195"/>
        <end position="325"/>
    </location>
</feature>
<comment type="function">
    <text evidence="4">Specifically recognizes and binds N6-methyladenosine (m6A)-containing RNAs, and regulates mRNA stability. M6A is a modification present at internal sites of mRNAs and some non-coding RNAs and plays a role in mRNA stability and processing.</text>
</comment>
<dbReference type="EMBL" id="CAUEEQ010044810">
    <property type="protein sequence ID" value="CAJ0958137.1"/>
    <property type="molecule type" value="Genomic_DNA"/>
</dbReference>
<evidence type="ECO:0000256" key="2">
    <source>
        <dbReference type="ARBA" id="ARBA00022806"/>
    </source>
</evidence>
<dbReference type="PROSITE" id="PS50882">
    <property type="entry name" value="YTH"/>
    <property type="match status" value="1"/>
</dbReference>
<feature type="region of interest" description="Disordered" evidence="5">
    <location>
        <begin position="162"/>
        <end position="190"/>
    </location>
</feature>
<dbReference type="Pfam" id="PF04146">
    <property type="entry name" value="YTH"/>
    <property type="match status" value="1"/>
</dbReference>
<evidence type="ECO:0000256" key="3">
    <source>
        <dbReference type="ARBA" id="ARBA00047984"/>
    </source>
</evidence>
<comment type="similarity">
    <text evidence="4">Belongs to the YTHDF family.</text>
</comment>
<dbReference type="InterPro" id="IPR045168">
    <property type="entry name" value="YTH_prot"/>
</dbReference>
<dbReference type="Pfam" id="PF26026">
    <property type="entry name" value="RNA_hel_CTD"/>
    <property type="match status" value="1"/>
</dbReference>
<organism evidence="7 8">
    <name type="scientific">Ranitomeya imitator</name>
    <name type="common">mimic poison frog</name>
    <dbReference type="NCBI Taxonomy" id="111125"/>
    <lineage>
        <taxon>Eukaryota</taxon>
        <taxon>Metazoa</taxon>
        <taxon>Chordata</taxon>
        <taxon>Craniata</taxon>
        <taxon>Vertebrata</taxon>
        <taxon>Euteleostomi</taxon>
        <taxon>Amphibia</taxon>
        <taxon>Batrachia</taxon>
        <taxon>Anura</taxon>
        <taxon>Neobatrachia</taxon>
        <taxon>Hyloidea</taxon>
        <taxon>Dendrobatidae</taxon>
        <taxon>Dendrobatinae</taxon>
        <taxon>Ranitomeya</taxon>
    </lineage>
</organism>
<keyword evidence="8" id="KW-1185">Reference proteome</keyword>
<evidence type="ECO:0000256" key="4">
    <source>
        <dbReference type="RuleBase" id="RU369095"/>
    </source>
</evidence>
<comment type="catalytic activity">
    <reaction evidence="3">
        <text>ATP + H2O = ADP + phosphate + H(+)</text>
        <dbReference type="Rhea" id="RHEA:13065"/>
        <dbReference type="ChEBI" id="CHEBI:15377"/>
        <dbReference type="ChEBI" id="CHEBI:15378"/>
        <dbReference type="ChEBI" id="CHEBI:30616"/>
        <dbReference type="ChEBI" id="CHEBI:43474"/>
        <dbReference type="ChEBI" id="CHEBI:456216"/>
        <dbReference type="EC" id="3.6.4.13"/>
    </reaction>
</comment>
<keyword evidence="2" id="KW-0067">ATP-binding</keyword>
<gene>
    <name evidence="7" type="ORF">RIMI_LOCUS16203967</name>
</gene>
<protein>
    <recommendedName>
        <fullName evidence="4">YTH domain-containing family protein</fullName>
    </recommendedName>
</protein>
<keyword evidence="2" id="KW-0347">Helicase</keyword>
<proteinExistence type="inferred from homology"/>
<dbReference type="InterPro" id="IPR007275">
    <property type="entry name" value="YTH_domain"/>
</dbReference>
<name>A0ABN9M3S0_9NEOB</name>
<feature type="compositionally biased region" description="Low complexity" evidence="5">
    <location>
        <begin position="166"/>
        <end position="187"/>
    </location>
</feature>
<sequence length="475" mass="54182">MEDRSTATLATLKLDEWLHFKFDQESANLLVHLRQKWYSLFLRRMKSPSKPWSQVDEATIRAVITVLTNEEQSACLQQPSGIGQRPRPMSSEELPASSSWRTNPSHRSSAEIDFSDDLYSLDSGRAIKSLPMTFSQQPKLKERVLQHPKRLEDKIQQMSAKFPEGSSYSSPCASPSLPASIKSSKSPSPQPNLPVRYFIMKSSNLRNLDISQQKGIWSTTPSNECKLNRAFWECSTVYLVFSVQGSGHFQGFARMCSEIGQEKSKDWGSITLGGVFKVEWIRKDSVPFQNTHHLLNPWNENKKVQISRDGQSPMTALPRSKSWRLRIPDQPWQGPPRCQNPDWPAPDLFARLVLSFWSVMTGFLSLKGGSPLSGSAVMGSEKHRYRNWSLRLENSCCFSGTEFCWVIEVCLIDWILISCAILFNFHCIRLDGPLDQYACLSKAATPTFDMQQSVLESHTCGDGCRRFRNWRIHRY</sequence>
<dbReference type="PANTHER" id="PTHR12357">
    <property type="entry name" value="YTH YT521-B HOMOLOGY DOMAIN-CONTAINING"/>
    <property type="match status" value="1"/>
</dbReference>
<feature type="compositionally biased region" description="Polar residues" evidence="5">
    <location>
        <begin position="96"/>
        <end position="107"/>
    </location>
</feature>
<dbReference type="CDD" id="cd21134">
    <property type="entry name" value="YTH"/>
    <property type="match status" value="1"/>
</dbReference>
<evidence type="ECO:0000313" key="7">
    <source>
        <dbReference type="EMBL" id="CAJ0958137.1"/>
    </source>
</evidence>
<feature type="region of interest" description="Disordered" evidence="5">
    <location>
        <begin position="75"/>
        <end position="108"/>
    </location>
</feature>
<keyword evidence="1" id="KW-0378">Hydrolase</keyword>
<accession>A0ABN9M3S0</accession>
<evidence type="ECO:0000256" key="5">
    <source>
        <dbReference type="SAM" id="MobiDB-lite"/>
    </source>
</evidence>
<keyword evidence="4" id="KW-0694">RNA-binding</keyword>
<comment type="caution">
    <text evidence="7">The sequence shown here is derived from an EMBL/GenBank/DDBJ whole genome shotgun (WGS) entry which is preliminary data.</text>
</comment>
<dbReference type="Gene3D" id="3.10.590.10">
    <property type="entry name" value="ph1033 like domains"/>
    <property type="match status" value="1"/>
</dbReference>